<name>A0A0D2G416_9EURO</name>
<dbReference type="AlphaFoldDB" id="A0A0D2G416"/>
<dbReference type="VEuPathDB" id="FungiDB:Z518_00476"/>
<protein>
    <submittedName>
        <fullName evidence="1">Uncharacterized protein</fullName>
    </submittedName>
</protein>
<dbReference type="EMBL" id="KN847475">
    <property type="protein sequence ID" value="KIX09397.1"/>
    <property type="molecule type" value="Genomic_DNA"/>
</dbReference>
<reference evidence="1 2" key="1">
    <citation type="submission" date="2015-01" db="EMBL/GenBank/DDBJ databases">
        <title>The Genome Sequence of Rhinocladiella mackenzie CBS 650.93.</title>
        <authorList>
            <consortium name="The Broad Institute Genomics Platform"/>
            <person name="Cuomo C."/>
            <person name="de Hoog S."/>
            <person name="Gorbushina A."/>
            <person name="Stielow B."/>
            <person name="Teixiera M."/>
            <person name="Abouelleil A."/>
            <person name="Chapman S.B."/>
            <person name="Priest M."/>
            <person name="Young S.K."/>
            <person name="Wortman J."/>
            <person name="Nusbaum C."/>
            <person name="Birren B."/>
        </authorList>
    </citation>
    <scope>NUCLEOTIDE SEQUENCE [LARGE SCALE GENOMIC DNA]</scope>
    <source>
        <strain evidence="1 2">CBS 650.93</strain>
    </source>
</reference>
<dbReference type="RefSeq" id="XP_013276533.1">
    <property type="nucleotide sequence ID" value="XM_013421079.1"/>
</dbReference>
<keyword evidence="2" id="KW-1185">Reference proteome</keyword>
<dbReference type="HOGENOM" id="CLU_2334795_0_0_1"/>
<sequence length="98" mass="10785">MEMGFEIILCSVTEAELRYTGAVATSKIKNAFAAYKALSQRFFGIGGGRVVIDFDNFVITHRWGELNGKSLRALRSELDGIVTNYASGLRQDRLAGSH</sequence>
<dbReference type="GeneID" id="25288547"/>
<organism evidence="1 2">
    <name type="scientific">Rhinocladiella mackenziei CBS 650.93</name>
    <dbReference type="NCBI Taxonomy" id="1442369"/>
    <lineage>
        <taxon>Eukaryota</taxon>
        <taxon>Fungi</taxon>
        <taxon>Dikarya</taxon>
        <taxon>Ascomycota</taxon>
        <taxon>Pezizomycotina</taxon>
        <taxon>Eurotiomycetes</taxon>
        <taxon>Chaetothyriomycetidae</taxon>
        <taxon>Chaetothyriales</taxon>
        <taxon>Herpotrichiellaceae</taxon>
        <taxon>Rhinocladiella</taxon>
    </lineage>
</organism>
<gene>
    <name evidence="1" type="ORF">Z518_00476</name>
</gene>
<accession>A0A0D2G416</accession>
<proteinExistence type="predicted"/>
<evidence type="ECO:0000313" key="2">
    <source>
        <dbReference type="Proteomes" id="UP000053617"/>
    </source>
</evidence>
<evidence type="ECO:0000313" key="1">
    <source>
        <dbReference type="EMBL" id="KIX09397.1"/>
    </source>
</evidence>
<dbReference type="Proteomes" id="UP000053617">
    <property type="component" value="Unassembled WGS sequence"/>
</dbReference>